<dbReference type="AlphaFoldDB" id="A0AB34QQB4"/>
<evidence type="ECO:0000313" key="3">
    <source>
        <dbReference type="Proteomes" id="UP000031978"/>
    </source>
</evidence>
<dbReference type="EMBL" id="JXCL01000038">
    <property type="protein sequence ID" value="KIL13627.1"/>
    <property type="molecule type" value="Genomic_DNA"/>
</dbReference>
<proteinExistence type="predicted"/>
<evidence type="ECO:0000313" key="2">
    <source>
        <dbReference type="EMBL" id="KIL13627.1"/>
    </source>
</evidence>
<feature type="transmembrane region" description="Helical" evidence="1">
    <location>
        <begin position="31"/>
        <end position="54"/>
    </location>
</feature>
<keyword evidence="1" id="KW-0812">Transmembrane</keyword>
<organism evidence="2 3">
    <name type="scientific">Bacillus pumilus</name>
    <name type="common">Bacillus mesentericus</name>
    <dbReference type="NCBI Taxonomy" id="1408"/>
    <lineage>
        <taxon>Bacteria</taxon>
        <taxon>Bacillati</taxon>
        <taxon>Bacillota</taxon>
        <taxon>Bacilli</taxon>
        <taxon>Bacillales</taxon>
        <taxon>Bacillaceae</taxon>
        <taxon>Bacillus</taxon>
    </lineage>
</organism>
<keyword evidence="1" id="KW-0472">Membrane</keyword>
<sequence>MGVTLIMGVLLILSMFFLIFLLLKKIIDLKLIIIIGIPFLIIIIVFSILIFVNFHSVSLENESLGSFKIGQEIDNNELEKNDQFSFENEVVYSKKGNEDFLVTSNNKQQIISIINESQNGNIKTSKGIKVNDTFQDVVKAYGKEYKNLWFIEGYETGIQYQDKDEQLLLEFFFNEDKLYRIELIKK</sequence>
<evidence type="ECO:0000256" key="1">
    <source>
        <dbReference type="SAM" id="Phobius"/>
    </source>
</evidence>
<accession>A0AB34QQB4</accession>
<comment type="caution">
    <text evidence="2">The sequence shown here is derived from an EMBL/GenBank/DDBJ whole genome shotgun (WGS) entry which is preliminary data.</text>
</comment>
<protein>
    <submittedName>
        <fullName evidence="2">Uncharacterized protein</fullName>
    </submittedName>
</protein>
<keyword evidence="1" id="KW-1133">Transmembrane helix</keyword>
<reference evidence="2 3" key="1">
    <citation type="submission" date="2014-12" db="EMBL/GenBank/DDBJ databases">
        <title>Draft Genome Sequences of Five Spore-Forming Food Isolates of Bacillus pumilus.</title>
        <authorList>
            <person name="de Jong A."/>
            <person name="van Heel A.J."/>
            <person name="Montalban-Lopez M."/>
            <person name="Krawczyk A.O."/>
            <person name="Berendsen E.M."/>
            <person name="Wells-Bennik M."/>
            <person name="Kuipers O.P."/>
        </authorList>
    </citation>
    <scope>NUCLEOTIDE SEQUENCE [LARGE SCALE GENOMIC DNA]</scope>
    <source>
        <strain evidence="2 3">B4127</strain>
    </source>
</reference>
<name>A0AB34QQB4_BACPU</name>
<gene>
    <name evidence="2" type="ORF">B4127_0639</name>
</gene>
<dbReference type="Proteomes" id="UP000031978">
    <property type="component" value="Unassembled WGS sequence"/>
</dbReference>
<feature type="transmembrane region" description="Helical" evidence="1">
    <location>
        <begin position="6"/>
        <end position="24"/>
    </location>
</feature>